<gene>
    <name evidence="1" type="ORF">CODIS_18460</name>
</gene>
<reference evidence="1 2" key="1">
    <citation type="submission" date="2016-06" db="EMBL/GenBank/DDBJ databases">
        <title>Genome sequence of endosymbiont of Candidatus Endolucinida thiodiazotropha.</title>
        <authorList>
            <person name="Poehlein A."/>
            <person name="Koenig S."/>
            <person name="Heiden S.E."/>
            <person name="Thuermer A."/>
            <person name="Voget S."/>
            <person name="Daniel R."/>
            <person name="Markert S."/>
            <person name="Gros O."/>
            <person name="Schweder T."/>
        </authorList>
    </citation>
    <scope>NUCLEOTIDE SEQUENCE [LARGE SCALE GENOMIC DNA]</scope>
    <source>
        <strain evidence="1 2">COS</strain>
    </source>
</reference>
<comment type="caution">
    <text evidence="1">The sequence shown here is derived from an EMBL/GenBank/DDBJ whole genome shotgun (WGS) entry which is preliminary data.</text>
</comment>
<dbReference type="EMBL" id="MARB01000008">
    <property type="protein sequence ID" value="ODJ88072.1"/>
    <property type="molecule type" value="Genomic_DNA"/>
</dbReference>
<proteinExistence type="predicted"/>
<keyword evidence="2" id="KW-1185">Reference proteome</keyword>
<sequence length="53" mass="6422">MHAEVAMIFRLRNVRLGYNLSIIPEKTVFLFHNKYLDWKNNHMKKGKFDAQEE</sequence>
<dbReference type="AlphaFoldDB" id="A0A7Z0VLV3"/>
<organism evidence="1 2">
    <name type="scientific">Candidatus Thiodiazotropha endolucinida</name>
    <dbReference type="NCBI Taxonomy" id="1655433"/>
    <lineage>
        <taxon>Bacteria</taxon>
        <taxon>Pseudomonadati</taxon>
        <taxon>Pseudomonadota</taxon>
        <taxon>Gammaproteobacteria</taxon>
        <taxon>Chromatiales</taxon>
        <taxon>Sedimenticolaceae</taxon>
        <taxon>Candidatus Thiodiazotropha</taxon>
    </lineage>
</organism>
<dbReference type="Proteomes" id="UP000094769">
    <property type="component" value="Unassembled WGS sequence"/>
</dbReference>
<evidence type="ECO:0000313" key="2">
    <source>
        <dbReference type="Proteomes" id="UP000094769"/>
    </source>
</evidence>
<accession>A0A7Z0VLV3</accession>
<protein>
    <submittedName>
        <fullName evidence="1">Uncharacterized protein</fullName>
    </submittedName>
</protein>
<name>A0A7Z0VLV3_9GAMM</name>
<evidence type="ECO:0000313" key="1">
    <source>
        <dbReference type="EMBL" id="ODJ88072.1"/>
    </source>
</evidence>
<dbReference type="RefSeq" id="WP_154723064.1">
    <property type="nucleotide sequence ID" value="NZ_MARB01000008.1"/>
</dbReference>